<keyword evidence="6" id="KW-0653">Protein transport</keyword>
<evidence type="ECO:0000256" key="6">
    <source>
        <dbReference type="ARBA" id="ARBA00022927"/>
    </source>
</evidence>
<evidence type="ECO:0000313" key="9">
    <source>
        <dbReference type="EMBL" id="KAJ3432451.1"/>
    </source>
</evidence>
<dbReference type="EMBL" id="JANTQA010000047">
    <property type="protein sequence ID" value="KAJ3432451.1"/>
    <property type="molecule type" value="Genomic_DNA"/>
</dbReference>
<organism evidence="9 10">
    <name type="scientific">Anaeramoeba flamelloides</name>
    <dbReference type="NCBI Taxonomy" id="1746091"/>
    <lineage>
        <taxon>Eukaryota</taxon>
        <taxon>Metamonada</taxon>
        <taxon>Anaeramoebidae</taxon>
        <taxon>Anaeramoeba</taxon>
    </lineage>
</organism>
<dbReference type="GO" id="GO:0006611">
    <property type="term" value="P:protein export from nucleus"/>
    <property type="evidence" value="ECO:0007669"/>
    <property type="project" value="TreeGrafter"/>
</dbReference>
<evidence type="ECO:0000256" key="2">
    <source>
        <dbReference type="ARBA" id="ARBA00004496"/>
    </source>
</evidence>
<dbReference type="InterPro" id="IPR044189">
    <property type="entry name" value="XPO4/7-like"/>
</dbReference>
<dbReference type="Proteomes" id="UP001146793">
    <property type="component" value="Unassembled WGS sequence"/>
</dbReference>
<dbReference type="PANTHER" id="PTHR12596:SF2">
    <property type="entry name" value="EXPORTIN-7 ISOFORM X1"/>
    <property type="match status" value="1"/>
</dbReference>
<sequence>MDLSTIETLSTNLVNGTDRKKRQEAEDFFKKFSQRKDFLNACIEILDTSQNSYLLWWVGTEMGKHFVVHFHSYESLSLEKYQKVLLKFLEKRWESLEHYVLVVYFVTFSKIVKLNWDDPNQHNIVKTIYDSIDYNNELNLLVILRIMYHLVEQFDLIIYERETLLEYHQRSSSFRDNSLFQIYEFAVSILSKYEEDFVVQMQEEKQNEVFRKLVSYAFALFSRCLSYSFRGNSPERVEPASDRHLIWLPHKWFQIIADRQVVGLAYNYYDNSEDLGTVCLRAIFHLCSIHQSILSECEKGDQFLTQIIEGLLSVIQNQKIISKFKKQSKTESMPLYLVGNFHELCKVIYKIQINFPIKNLLKIGSFLELVEEFTEITYISFQNIDFQNSEYYLLHFWGKIGNSIKLFHNPNSSNKDNNKYNNENGNDLKLLKNYLFEILKIFLQISLEEIKLEEREEEIIEDFENPFDENSRFLINLEPLSWIGLSNYPETATLLNELFDKSFNKYKKSMIKQSGSPHCKIHGTQLSIFLYYIGELLVSKRSHSTKNNKHRELIDTELSIKIFQLIEWNDSFLYQSEQEGIDLLEIGIIKFLINFSSIYLKSRFSEQSIVYENFKNRLKISNNIELLSVIFNKVINNFKNWTKNEQIIKSNLLLFSKISQMYSTGRLILKLQNINNLFLYHTSFNFPFLDYYSDKKWYRSNFYKILSKLLFLEDQKSTIQERFFYFVKPFEKKAQQITQIMENDSNNNNNNTNINDNNTQNKQKMIIGFIKDIKGMLQAIPNPTCFCAFFDWVFPNYTELFHNIFNHYSDSYLIVINCLKFWKELTTNTTNRIKFPSYSPNGVYLFQIITTNIYKFCLHLTNKSNSQSNINQNNNRFQNNSKLNFTDNQILNCFRLIVETLCSALSAEYINLGVFELYKDDTLQKLIHLILNFSLSFSIPKMLPYPKLYVAYYSFIQILSNILIKQLLIIEDQLFVDLFQSLIFGLELINEEVWDDCFTSLNSILEFYFINYNNKYNRNEETKYLALNLDLYFEKNSDLLPYLLKTLMNKIILEYKYDKSLIIKPILPLLFICQNQFIQYTEQIVSRVHKSQQSVVANIIQQVGLDINENLEFANREKFEKQVHEFRKEIRKFDVHEK</sequence>
<dbReference type="AlphaFoldDB" id="A0AAV7YRQ8"/>
<evidence type="ECO:0000256" key="1">
    <source>
        <dbReference type="ARBA" id="ARBA00004123"/>
    </source>
</evidence>
<dbReference type="SUPFAM" id="SSF48371">
    <property type="entry name" value="ARM repeat"/>
    <property type="match status" value="1"/>
</dbReference>
<dbReference type="GO" id="GO:0005643">
    <property type="term" value="C:nuclear pore"/>
    <property type="evidence" value="ECO:0007669"/>
    <property type="project" value="TreeGrafter"/>
</dbReference>
<dbReference type="Gene3D" id="1.25.10.10">
    <property type="entry name" value="Leucine-rich Repeat Variant"/>
    <property type="match status" value="1"/>
</dbReference>
<evidence type="ECO:0000313" key="10">
    <source>
        <dbReference type="Proteomes" id="UP001146793"/>
    </source>
</evidence>
<dbReference type="PANTHER" id="PTHR12596">
    <property type="entry name" value="EXPORTIN 4,7-RELATED"/>
    <property type="match status" value="1"/>
</dbReference>
<name>A0AAV7YRQ8_9EUKA</name>
<dbReference type="InterPro" id="IPR011989">
    <property type="entry name" value="ARM-like"/>
</dbReference>
<reference evidence="9" key="1">
    <citation type="submission" date="2022-08" db="EMBL/GenBank/DDBJ databases">
        <title>Novel sulphate-reducing endosymbionts in the free-living metamonad Anaeramoeba.</title>
        <authorList>
            <person name="Jerlstrom-Hultqvist J."/>
            <person name="Cepicka I."/>
            <person name="Gallot-Lavallee L."/>
            <person name="Salas-Leiva D."/>
            <person name="Curtis B.A."/>
            <person name="Zahonova K."/>
            <person name="Pipaliya S."/>
            <person name="Dacks J."/>
            <person name="Roger A.J."/>
        </authorList>
    </citation>
    <scope>NUCLEOTIDE SEQUENCE</scope>
    <source>
        <strain evidence="9">Busselton2</strain>
    </source>
</reference>
<comment type="similarity">
    <text evidence="3">Belongs to the exportin family.</text>
</comment>
<keyword evidence="5" id="KW-0963">Cytoplasm</keyword>
<accession>A0AAV7YRQ8</accession>
<dbReference type="InterPro" id="IPR057947">
    <property type="entry name" value="TPR_XPO7/RBP17"/>
</dbReference>
<dbReference type="GO" id="GO:0005737">
    <property type="term" value="C:cytoplasm"/>
    <property type="evidence" value="ECO:0007669"/>
    <property type="project" value="UniProtKB-SubCell"/>
</dbReference>
<dbReference type="GO" id="GO:0005049">
    <property type="term" value="F:nuclear export signal receptor activity"/>
    <property type="evidence" value="ECO:0007669"/>
    <property type="project" value="InterPro"/>
</dbReference>
<comment type="caution">
    <text evidence="9">The sequence shown here is derived from an EMBL/GenBank/DDBJ whole genome shotgun (WGS) entry which is preliminary data.</text>
</comment>
<proteinExistence type="inferred from homology"/>
<evidence type="ECO:0000256" key="5">
    <source>
        <dbReference type="ARBA" id="ARBA00022490"/>
    </source>
</evidence>
<dbReference type="Pfam" id="PF25795">
    <property type="entry name" value="TPR_XPO7"/>
    <property type="match status" value="1"/>
</dbReference>
<gene>
    <name evidence="9" type="ORF">M0812_21387</name>
</gene>
<feature type="domain" description="Exportin-7/Ran-binding protein 17 TPR repeats" evidence="8">
    <location>
        <begin position="461"/>
        <end position="695"/>
    </location>
</feature>
<protein>
    <submittedName>
        <fullName evidence="9">Exportin</fullName>
    </submittedName>
</protein>
<keyword evidence="7" id="KW-0539">Nucleus</keyword>
<evidence type="ECO:0000256" key="7">
    <source>
        <dbReference type="ARBA" id="ARBA00023242"/>
    </source>
</evidence>
<evidence type="ECO:0000259" key="8">
    <source>
        <dbReference type="Pfam" id="PF25795"/>
    </source>
</evidence>
<dbReference type="InterPro" id="IPR016024">
    <property type="entry name" value="ARM-type_fold"/>
</dbReference>
<comment type="subcellular location">
    <subcellularLocation>
        <location evidence="2">Cytoplasm</location>
    </subcellularLocation>
    <subcellularLocation>
        <location evidence="1">Nucleus</location>
    </subcellularLocation>
</comment>
<keyword evidence="4" id="KW-0813">Transport</keyword>
<evidence type="ECO:0000256" key="4">
    <source>
        <dbReference type="ARBA" id="ARBA00022448"/>
    </source>
</evidence>
<evidence type="ECO:0000256" key="3">
    <source>
        <dbReference type="ARBA" id="ARBA00009466"/>
    </source>
</evidence>